<dbReference type="EMBL" id="CGCX01000031">
    <property type="protein sequence ID" value="CFR65205.1"/>
    <property type="molecule type" value="Genomic_DNA"/>
</dbReference>
<protein>
    <submittedName>
        <fullName evidence="1">Uncharacterized protein</fullName>
    </submittedName>
</protein>
<evidence type="ECO:0000313" key="1">
    <source>
        <dbReference type="EMBL" id="CFR65205.1"/>
    </source>
</evidence>
<name>A0A654TVK0_MYCTX</name>
<proteinExistence type="predicted"/>
<sequence>MGMVRIRHGLQVLSGAVAVLARLADPGRQRTLAHLLQLRARRHLLSK</sequence>
<accession>A0A654TVK0</accession>
<reference evidence="1 2" key="1">
    <citation type="submission" date="2015-03" db="EMBL/GenBank/DDBJ databases">
        <authorList>
            <consortium name="Pathogen Informatics"/>
        </authorList>
    </citation>
    <scope>NUCLEOTIDE SEQUENCE [LARGE SCALE GENOMIC DNA]</scope>
    <source>
        <strain evidence="1 2">C09601061</strain>
    </source>
</reference>
<evidence type="ECO:0000313" key="2">
    <source>
        <dbReference type="Proteomes" id="UP000046680"/>
    </source>
</evidence>
<gene>
    <name evidence="1" type="ORF">ERS007657_00159</name>
</gene>
<organism evidence="1 2">
    <name type="scientific">Mycobacterium tuberculosis</name>
    <dbReference type="NCBI Taxonomy" id="1773"/>
    <lineage>
        <taxon>Bacteria</taxon>
        <taxon>Bacillati</taxon>
        <taxon>Actinomycetota</taxon>
        <taxon>Actinomycetes</taxon>
        <taxon>Mycobacteriales</taxon>
        <taxon>Mycobacteriaceae</taxon>
        <taxon>Mycobacterium</taxon>
        <taxon>Mycobacterium tuberculosis complex</taxon>
    </lineage>
</organism>
<dbReference type="AlphaFoldDB" id="A0A654TVK0"/>
<dbReference type="Proteomes" id="UP000046680">
    <property type="component" value="Unassembled WGS sequence"/>
</dbReference>